<accession>A0A8H7PK04</accession>
<evidence type="ECO:0000313" key="4">
    <source>
        <dbReference type="Proteomes" id="UP000654370"/>
    </source>
</evidence>
<keyword evidence="2" id="KW-0732">Signal</keyword>
<dbReference type="OrthoDB" id="3239304at2759"/>
<reference evidence="3" key="1">
    <citation type="submission" date="2020-12" db="EMBL/GenBank/DDBJ databases">
        <title>Metabolic potential, ecology and presence of endohyphal bacteria is reflected in genomic diversity of Mucoromycotina.</title>
        <authorList>
            <person name="Muszewska A."/>
            <person name="Okrasinska A."/>
            <person name="Steczkiewicz K."/>
            <person name="Drgas O."/>
            <person name="Orlowska M."/>
            <person name="Perlinska-Lenart U."/>
            <person name="Aleksandrzak-Piekarczyk T."/>
            <person name="Szatraj K."/>
            <person name="Zielenkiewicz U."/>
            <person name="Pilsyk S."/>
            <person name="Malc E."/>
            <person name="Mieczkowski P."/>
            <person name="Kruszewska J.S."/>
            <person name="Biernat P."/>
            <person name="Pawlowska J."/>
        </authorList>
    </citation>
    <scope>NUCLEOTIDE SEQUENCE</scope>
    <source>
        <strain evidence="3">WA0000067209</strain>
    </source>
</reference>
<keyword evidence="4" id="KW-1185">Reference proteome</keyword>
<dbReference type="Proteomes" id="UP000654370">
    <property type="component" value="Unassembled WGS sequence"/>
</dbReference>
<organism evidence="3 4">
    <name type="scientific">Mortierella isabellina</name>
    <name type="common">Filamentous fungus</name>
    <name type="synonym">Umbelopsis isabellina</name>
    <dbReference type="NCBI Taxonomy" id="91625"/>
    <lineage>
        <taxon>Eukaryota</taxon>
        <taxon>Fungi</taxon>
        <taxon>Fungi incertae sedis</taxon>
        <taxon>Mucoromycota</taxon>
        <taxon>Mucoromycotina</taxon>
        <taxon>Umbelopsidomycetes</taxon>
        <taxon>Umbelopsidales</taxon>
        <taxon>Umbelopsidaceae</taxon>
        <taxon>Umbelopsis</taxon>
    </lineage>
</organism>
<keyword evidence="1" id="KW-0812">Transmembrane</keyword>
<name>A0A8H7PK04_MORIS</name>
<dbReference type="AlphaFoldDB" id="A0A8H7PK04"/>
<protein>
    <submittedName>
        <fullName evidence="3">Uncharacterized protein</fullName>
    </submittedName>
</protein>
<feature type="transmembrane region" description="Helical" evidence="1">
    <location>
        <begin position="68"/>
        <end position="93"/>
    </location>
</feature>
<comment type="caution">
    <text evidence="3">The sequence shown here is derived from an EMBL/GenBank/DDBJ whole genome shotgun (WGS) entry which is preliminary data.</text>
</comment>
<keyword evidence="1" id="KW-1133">Transmembrane helix</keyword>
<evidence type="ECO:0000256" key="1">
    <source>
        <dbReference type="SAM" id="Phobius"/>
    </source>
</evidence>
<sequence length="121" mass="13487">MSFLSLGISMAVFILLLTKEQPFIDGCVQFWNELGGPSSSPSPFHSSVNIPANQGSIQEYCQTALKDLVIATGICTFIGNGIQLYFAAMVGAYSTRLKQLRRHMPLRDVEYMNDKLYVNPY</sequence>
<evidence type="ECO:0000313" key="3">
    <source>
        <dbReference type="EMBL" id="KAG2175544.1"/>
    </source>
</evidence>
<evidence type="ECO:0000256" key="2">
    <source>
        <dbReference type="SAM" id="SignalP"/>
    </source>
</evidence>
<proteinExistence type="predicted"/>
<feature type="signal peptide" evidence="2">
    <location>
        <begin position="1"/>
        <end position="22"/>
    </location>
</feature>
<gene>
    <name evidence="3" type="ORF">INT43_001191</name>
</gene>
<keyword evidence="1" id="KW-0472">Membrane</keyword>
<feature type="chain" id="PRO_5034873983" evidence="2">
    <location>
        <begin position="23"/>
        <end position="121"/>
    </location>
</feature>
<dbReference type="EMBL" id="JAEPQZ010000011">
    <property type="protein sequence ID" value="KAG2175544.1"/>
    <property type="molecule type" value="Genomic_DNA"/>
</dbReference>